<protein>
    <submittedName>
        <fullName evidence="2">Uncharacterized protein</fullName>
    </submittedName>
</protein>
<accession>A0A9P8CKR3</accession>
<name>A0A9P8CKR3_9HELO</name>
<dbReference type="EMBL" id="MU253742">
    <property type="protein sequence ID" value="KAG9248836.1"/>
    <property type="molecule type" value="Genomic_DNA"/>
</dbReference>
<dbReference type="Proteomes" id="UP000887226">
    <property type="component" value="Unassembled WGS sequence"/>
</dbReference>
<evidence type="ECO:0000313" key="3">
    <source>
        <dbReference type="Proteomes" id="UP000887226"/>
    </source>
</evidence>
<gene>
    <name evidence="2" type="ORF">BJ878DRAFT_476074</name>
</gene>
<evidence type="ECO:0000256" key="1">
    <source>
        <dbReference type="SAM" id="Phobius"/>
    </source>
</evidence>
<keyword evidence="3" id="KW-1185">Reference proteome</keyword>
<organism evidence="2 3">
    <name type="scientific">Calycina marina</name>
    <dbReference type="NCBI Taxonomy" id="1763456"/>
    <lineage>
        <taxon>Eukaryota</taxon>
        <taxon>Fungi</taxon>
        <taxon>Dikarya</taxon>
        <taxon>Ascomycota</taxon>
        <taxon>Pezizomycotina</taxon>
        <taxon>Leotiomycetes</taxon>
        <taxon>Helotiales</taxon>
        <taxon>Pezizellaceae</taxon>
        <taxon>Calycina</taxon>
    </lineage>
</organism>
<keyword evidence="1" id="KW-0472">Membrane</keyword>
<sequence length="105" mass="11758">MSSSGRCAQQNGVASILALVLATANRIFDRRRSIVWAVRCALYWLLVLAIQVSPRIWLNLRGAMCVRPGGWVDAPSVVQNQSVVLSFPEGLEQELREFNVRSIFK</sequence>
<proteinExistence type="predicted"/>
<dbReference type="AlphaFoldDB" id="A0A9P8CKR3"/>
<comment type="caution">
    <text evidence="2">The sequence shown here is derived from an EMBL/GenBank/DDBJ whole genome shotgun (WGS) entry which is preliminary data.</text>
</comment>
<keyword evidence="1" id="KW-0812">Transmembrane</keyword>
<evidence type="ECO:0000313" key="2">
    <source>
        <dbReference type="EMBL" id="KAG9248836.1"/>
    </source>
</evidence>
<keyword evidence="1" id="KW-1133">Transmembrane helix</keyword>
<reference evidence="2" key="1">
    <citation type="journal article" date="2021" name="IMA Fungus">
        <title>Genomic characterization of three marine fungi, including Emericellopsis atlantica sp. nov. with signatures of a generalist lifestyle and marine biomass degradation.</title>
        <authorList>
            <person name="Hagestad O.C."/>
            <person name="Hou L."/>
            <person name="Andersen J.H."/>
            <person name="Hansen E.H."/>
            <person name="Altermark B."/>
            <person name="Li C."/>
            <person name="Kuhnert E."/>
            <person name="Cox R.J."/>
            <person name="Crous P.W."/>
            <person name="Spatafora J.W."/>
            <person name="Lail K."/>
            <person name="Amirebrahimi M."/>
            <person name="Lipzen A."/>
            <person name="Pangilinan J."/>
            <person name="Andreopoulos W."/>
            <person name="Hayes R.D."/>
            <person name="Ng V."/>
            <person name="Grigoriev I.V."/>
            <person name="Jackson S.A."/>
            <person name="Sutton T.D.S."/>
            <person name="Dobson A.D.W."/>
            <person name="Rama T."/>
        </authorList>
    </citation>
    <scope>NUCLEOTIDE SEQUENCE</scope>
    <source>
        <strain evidence="2">TRa3180A</strain>
    </source>
</reference>
<feature type="transmembrane region" description="Helical" evidence="1">
    <location>
        <begin position="34"/>
        <end position="52"/>
    </location>
</feature>